<dbReference type="EMBL" id="JAACYS010000007">
    <property type="protein sequence ID" value="NCU16685.1"/>
    <property type="molecule type" value="Genomic_DNA"/>
</dbReference>
<comment type="caution">
    <text evidence="1">The sequence shown here is derived from an EMBL/GenBank/DDBJ whole genome shotgun (WGS) entry which is preliminary data.</text>
</comment>
<evidence type="ECO:0000313" key="2">
    <source>
        <dbReference type="Proteomes" id="UP000743899"/>
    </source>
</evidence>
<dbReference type="RefSeq" id="WP_161919524.1">
    <property type="nucleotide sequence ID" value="NZ_JAACYS010000007.1"/>
</dbReference>
<reference evidence="1 2" key="1">
    <citation type="submission" date="2020-01" db="EMBL/GenBank/DDBJ databases">
        <title>A novel Bacillus sp. from Pasinler.</title>
        <authorList>
            <person name="Adiguzel A."/>
            <person name="Ay H."/>
            <person name="Baltaci M.O."/>
        </authorList>
    </citation>
    <scope>NUCLEOTIDE SEQUENCE [LARGE SCALE GENOMIC DNA]</scope>
    <source>
        <strain evidence="1 2">P1</strain>
    </source>
</reference>
<protein>
    <recommendedName>
        <fullName evidence="3">Uracil-DNA glycosylase-like domain-containing protein</fullName>
    </recommendedName>
</protein>
<gene>
    <name evidence="1" type="ORF">GW534_02710</name>
</gene>
<keyword evidence="2" id="KW-1185">Reference proteome</keyword>
<accession>A0ABW9ZZU2</accession>
<organism evidence="1 2">
    <name type="scientific">Pallidibacillus pasinlerensis</name>
    <dbReference type="NCBI Taxonomy" id="2703818"/>
    <lineage>
        <taxon>Bacteria</taxon>
        <taxon>Bacillati</taxon>
        <taxon>Bacillota</taxon>
        <taxon>Bacilli</taxon>
        <taxon>Bacillales</taxon>
        <taxon>Bacillaceae</taxon>
        <taxon>Pallidibacillus</taxon>
    </lineage>
</organism>
<proteinExistence type="predicted"/>
<evidence type="ECO:0000313" key="1">
    <source>
        <dbReference type="EMBL" id="NCU16685.1"/>
    </source>
</evidence>
<sequence length="256" mass="30125">MGEINQITQLIAEFKEQVYKWKNIYEELLLQDLKELYNSKIEVKQAIVFNNALLSIDPKKIKYILVGDNPGKNEQKEGIYLCGRAGERARNFFEKELVNNFNEEVLVLNKSPIFTMRTRDIKELSEHGEFVKESQRYMADLVFNLHSVNKNMEVFISGFAGCRCSKDGKWLKQRKNNGGYYKSQILPYFFAQLKNNYTNSEMEVKIYKHFSNNHFSKDIKKYNKRDSEIRCVLNNIGSKYFRELMGDINYHSNSSV</sequence>
<name>A0ABW9ZZU2_9BACI</name>
<dbReference type="Proteomes" id="UP000743899">
    <property type="component" value="Unassembled WGS sequence"/>
</dbReference>
<evidence type="ECO:0008006" key="3">
    <source>
        <dbReference type="Google" id="ProtNLM"/>
    </source>
</evidence>